<dbReference type="Proteomes" id="UP000561326">
    <property type="component" value="Unassembled WGS sequence"/>
</dbReference>
<dbReference type="InterPro" id="IPR001734">
    <property type="entry name" value="Na/solute_symporter"/>
</dbReference>
<evidence type="ECO:0000256" key="12">
    <source>
        <dbReference type="ARBA" id="ARBA00033708"/>
    </source>
</evidence>
<keyword evidence="3" id="KW-0813">Transport</keyword>
<feature type="transmembrane region" description="Helical" evidence="14">
    <location>
        <begin position="151"/>
        <end position="174"/>
    </location>
</feature>
<feature type="transmembrane region" description="Helical" evidence="14">
    <location>
        <begin position="393"/>
        <end position="410"/>
    </location>
</feature>
<comment type="similarity">
    <text evidence="2 13">Belongs to the sodium:solute symporter (SSF) (TC 2.A.21) family.</text>
</comment>
<organism evidence="15 16">
    <name type="scientific">Aneurinibacillus aneurinilyticus</name>
    <name type="common">Bacillus aneurinolyticus</name>
    <dbReference type="NCBI Taxonomy" id="1391"/>
    <lineage>
        <taxon>Bacteria</taxon>
        <taxon>Bacillati</taxon>
        <taxon>Bacillota</taxon>
        <taxon>Bacilli</taxon>
        <taxon>Bacillales</taxon>
        <taxon>Paenibacillaceae</taxon>
        <taxon>Aneurinibacillus group</taxon>
        <taxon>Aneurinibacillus</taxon>
    </lineage>
</organism>
<keyword evidence="4" id="KW-1003">Cell membrane</keyword>
<evidence type="ECO:0000256" key="5">
    <source>
        <dbReference type="ARBA" id="ARBA00022692"/>
    </source>
</evidence>
<comment type="subcellular location">
    <subcellularLocation>
        <location evidence="1">Cell membrane</location>
        <topology evidence="1">Multi-pass membrane protein</topology>
    </subcellularLocation>
</comment>
<keyword evidence="9" id="KW-0406">Ion transport</keyword>
<dbReference type="InterPro" id="IPR038377">
    <property type="entry name" value="Na/Glc_symporter_sf"/>
</dbReference>
<evidence type="ECO:0000256" key="2">
    <source>
        <dbReference type="ARBA" id="ARBA00006434"/>
    </source>
</evidence>
<evidence type="ECO:0000256" key="8">
    <source>
        <dbReference type="ARBA" id="ARBA00023053"/>
    </source>
</evidence>
<dbReference type="PANTHER" id="PTHR48086:SF3">
    <property type="entry name" value="SODIUM_PROLINE SYMPORTER"/>
    <property type="match status" value="1"/>
</dbReference>
<dbReference type="Gene3D" id="1.20.1730.10">
    <property type="entry name" value="Sodium/glucose cotransporter"/>
    <property type="match status" value="1"/>
</dbReference>
<evidence type="ECO:0000256" key="7">
    <source>
        <dbReference type="ARBA" id="ARBA00022989"/>
    </source>
</evidence>
<dbReference type="GO" id="GO:0006814">
    <property type="term" value="P:sodium ion transport"/>
    <property type="evidence" value="ECO:0007669"/>
    <property type="project" value="UniProtKB-KW"/>
</dbReference>
<dbReference type="PANTHER" id="PTHR48086">
    <property type="entry name" value="SODIUM/PROLINE SYMPORTER-RELATED"/>
    <property type="match status" value="1"/>
</dbReference>
<feature type="transmembrane region" description="Helical" evidence="14">
    <location>
        <begin position="317"/>
        <end position="346"/>
    </location>
</feature>
<feature type="transmembrane region" description="Helical" evidence="14">
    <location>
        <begin position="186"/>
        <end position="205"/>
    </location>
</feature>
<evidence type="ECO:0000256" key="9">
    <source>
        <dbReference type="ARBA" id="ARBA00023065"/>
    </source>
</evidence>
<dbReference type="RefSeq" id="WP_168976510.1">
    <property type="nucleotide sequence ID" value="NZ_JABAGO010000063.1"/>
</dbReference>
<evidence type="ECO:0000256" key="6">
    <source>
        <dbReference type="ARBA" id="ARBA00022847"/>
    </source>
</evidence>
<gene>
    <name evidence="15" type="ORF">HF838_22830</name>
</gene>
<feature type="transmembrane region" description="Helical" evidence="14">
    <location>
        <begin position="442"/>
        <end position="463"/>
    </location>
</feature>
<accession>A0A848D4Q4</accession>
<dbReference type="EMBL" id="JABAGO010000063">
    <property type="protein sequence ID" value="NMF01048.1"/>
    <property type="molecule type" value="Genomic_DNA"/>
</dbReference>
<feature type="transmembrane region" description="Helical" evidence="14">
    <location>
        <begin position="121"/>
        <end position="139"/>
    </location>
</feature>
<keyword evidence="10 14" id="KW-0472">Membrane</keyword>
<sequence>MTSATITILVISVFLIANIVVIKIFHKKQDSLEEYAVGGRSFPWVLSLFGFLGAYYVGSIYTGFFATSATQGVFAQYLAVYSVASVLTLYIMARPVWIWGKNHNLETNFDLVTLRYNSHKLGMFIGVTSFLFWTPWLIVEMQTLGYIVSAVTYGAVPFRLGLIIISSIVIVYVSIGGMRAGAIGDLFQGIVFTVVGTGTVIYLITKVYGGISPMFEQVARNNPDLLIINQDVGVLTWTSAIVAASFGAMMYPGIFNRIYMAESVKAMKKTVIVAPLVGSVLILFIMWLGLGASFQAGFPQDPQSGIFWISDKFGGPFVVGLMGVFALAACMSTLSAITTTAAVIIGKNLVGFGFNWDREKMLINSKLFSLIVGIVCMIIACLDIPSIVTIVLYVYDCIVQAAVPIILGLYWKRGNKYGAAIGSGVGMAVVLLQGPFPWLVSWAGGLSSGLVGLGLNLILYVSVSLVTDKQPHVDALFEELDFNQSSRPIPNQIEAKSAKGF</sequence>
<evidence type="ECO:0000256" key="10">
    <source>
        <dbReference type="ARBA" id="ARBA00023136"/>
    </source>
</evidence>
<keyword evidence="7 14" id="KW-1133">Transmembrane helix</keyword>
<evidence type="ECO:0000256" key="11">
    <source>
        <dbReference type="ARBA" id="ARBA00023201"/>
    </source>
</evidence>
<evidence type="ECO:0000313" key="16">
    <source>
        <dbReference type="Proteomes" id="UP000561326"/>
    </source>
</evidence>
<dbReference type="GO" id="GO:0015293">
    <property type="term" value="F:symporter activity"/>
    <property type="evidence" value="ECO:0007669"/>
    <property type="project" value="UniProtKB-KW"/>
</dbReference>
<evidence type="ECO:0000256" key="13">
    <source>
        <dbReference type="RuleBase" id="RU362091"/>
    </source>
</evidence>
<feature type="transmembrane region" description="Helical" evidence="14">
    <location>
        <begin position="272"/>
        <end position="297"/>
    </location>
</feature>
<keyword evidence="11" id="KW-0739">Sodium transport</keyword>
<dbReference type="InterPro" id="IPR050277">
    <property type="entry name" value="Sodium:Solute_Symporter"/>
</dbReference>
<dbReference type="GO" id="GO:0005886">
    <property type="term" value="C:plasma membrane"/>
    <property type="evidence" value="ECO:0007669"/>
    <property type="project" value="UniProtKB-SubCell"/>
</dbReference>
<dbReference type="CDD" id="cd10322">
    <property type="entry name" value="SLC5sbd"/>
    <property type="match status" value="1"/>
</dbReference>
<dbReference type="Pfam" id="PF00474">
    <property type="entry name" value="SSF"/>
    <property type="match status" value="1"/>
</dbReference>
<proteinExistence type="inferred from homology"/>
<feature type="transmembrane region" description="Helical" evidence="14">
    <location>
        <begin position="6"/>
        <end position="25"/>
    </location>
</feature>
<feature type="transmembrane region" description="Helical" evidence="14">
    <location>
        <begin position="78"/>
        <end position="100"/>
    </location>
</feature>
<comment type="caution">
    <text evidence="15">The sequence shown here is derived from an EMBL/GenBank/DDBJ whole genome shotgun (WGS) entry which is preliminary data.</text>
</comment>
<name>A0A848D4Q4_ANEAE</name>
<dbReference type="AlphaFoldDB" id="A0A848D4Q4"/>
<evidence type="ECO:0000256" key="4">
    <source>
        <dbReference type="ARBA" id="ARBA00022475"/>
    </source>
</evidence>
<reference evidence="15 16" key="1">
    <citation type="submission" date="2020-04" db="EMBL/GenBank/DDBJ databases">
        <authorList>
            <person name="Hitch T.C.A."/>
            <person name="Wylensek D."/>
            <person name="Clavel T."/>
        </authorList>
    </citation>
    <scope>NUCLEOTIDE SEQUENCE [LARGE SCALE GENOMIC DNA]</scope>
    <source>
        <strain evidence="15 16">WB01_D5_05</strain>
    </source>
</reference>
<comment type="catalytic activity">
    <reaction evidence="12">
        <text>L-proline(in) + Na(+)(in) = L-proline(out) + Na(+)(out)</text>
        <dbReference type="Rhea" id="RHEA:28967"/>
        <dbReference type="ChEBI" id="CHEBI:29101"/>
        <dbReference type="ChEBI" id="CHEBI:60039"/>
    </reaction>
</comment>
<evidence type="ECO:0000256" key="3">
    <source>
        <dbReference type="ARBA" id="ARBA00022448"/>
    </source>
</evidence>
<evidence type="ECO:0000256" key="14">
    <source>
        <dbReference type="SAM" id="Phobius"/>
    </source>
</evidence>
<feature type="transmembrane region" description="Helical" evidence="14">
    <location>
        <begin position="232"/>
        <end position="251"/>
    </location>
</feature>
<evidence type="ECO:0000313" key="15">
    <source>
        <dbReference type="EMBL" id="NMF01048.1"/>
    </source>
</evidence>
<dbReference type="PROSITE" id="PS50283">
    <property type="entry name" value="NA_SOLUT_SYMP_3"/>
    <property type="match status" value="1"/>
</dbReference>
<feature type="transmembrane region" description="Helical" evidence="14">
    <location>
        <begin position="367"/>
        <end position="387"/>
    </location>
</feature>
<keyword evidence="8" id="KW-0915">Sodium</keyword>
<keyword evidence="5 14" id="KW-0812">Transmembrane</keyword>
<evidence type="ECO:0000256" key="1">
    <source>
        <dbReference type="ARBA" id="ARBA00004651"/>
    </source>
</evidence>
<keyword evidence="6" id="KW-0769">Symport</keyword>
<protein>
    <submittedName>
        <fullName evidence="15">Sodium:solute symporter family protein</fullName>
    </submittedName>
</protein>
<feature type="transmembrane region" description="Helical" evidence="14">
    <location>
        <begin position="417"/>
        <end position="436"/>
    </location>
</feature>
<feature type="transmembrane region" description="Helical" evidence="14">
    <location>
        <begin position="45"/>
        <end position="66"/>
    </location>
</feature>